<proteinExistence type="inferred from homology"/>
<evidence type="ECO:0000313" key="4">
    <source>
        <dbReference type="EMBL" id="ELQ37406.1"/>
    </source>
</evidence>
<organism evidence="4">
    <name type="scientific">Pyricularia oryzae (strain Y34)</name>
    <name type="common">Rice blast fungus</name>
    <name type="synonym">Magnaporthe oryzae</name>
    <dbReference type="NCBI Taxonomy" id="1143189"/>
    <lineage>
        <taxon>Eukaryota</taxon>
        <taxon>Fungi</taxon>
        <taxon>Dikarya</taxon>
        <taxon>Ascomycota</taxon>
        <taxon>Pezizomycotina</taxon>
        <taxon>Sordariomycetes</taxon>
        <taxon>Sordariomycetidae</taxon>
        <taxon>Magnaporthales</taxon>
        <taxon>Pyriculariaceae</taxon>
        <taxon>Pyricularia</taxon>
    </lineage>
</organism>
<protein>
    <submittedName>
        <fullName evidence="4">Fumarylacetoacetate hydrolase domain-containing protein 2A</fullName>
    </submittedName>
</protein>
<gene>
    <name evidence="4" type="ORF">OOU_Y34scaffold00596g1</name>
</gene>
<dbReference type="EMBL" id="JH793499">
    <property type="protein sequence ID" value="ELQ37406.1"/>
    <property type="molecule type" value="Genomic_DNA"/>
</dbReference>
<dbReference type="AlphaFoldDB" id="A0AA97NW48"/>
<evidence type="ECO:0000259" key="3">
    <source>
        <dbReference type="Pfam" id="PF01557"/>
    </source>
</evidence>
<dbReference type="Gene3D" id="3.90.850.10">
    <property type="entry name" value="Fumarylacetoacetase-like, C-terminal domain"/>
    <property type="match status" value="1"/>
</dbReference>
<dbReference type="PANTHER" id="PTHR11820">
    <property type="entry name" value="ACYLPYRUVASE"/>
    <property type="match status" value="1"/>
</dbReference>
<reference evidence="4" key="1">
    <citation type="journal article" date="2012" name="PLoS Genet.">
        <title>Comparative analysis of the genomes of two field isolates of the rice blast fungus Magnaporthe oryzae.</title>
        <authorList>
            <person name="Xue M."/>
            <person name="Yang J."/>
            <person name="Li Z."/>
            <person name="Hu S."/>
            <person name="Yao N."/>
            <person name="Dean R.A."/>
            <person name="Zhao W."/>
            <person name="Shen M."/>
            <person name="Zhang H."/>
            <person name="Li C."/>
            <person name="Liu L."/>
            <person name="Cao L."/>
            <person name="Xu X."/>
            <person name="Xing Y."/>
            <person name="Hsiang T."/>
            <person name="Zhang Z."/>
            <person name="Xu J.R."/>
            <person name="Peng Y.L."/>
        </authorList>
    </citation>
    <scope>NUCLEOTIDE SEQUENCE</scope>
    <source>
        <strain evidence="4">Y34</strain>
    </source>
</reference>
<keyword evidence="2" id="KW-0479">Metal-binding</keyword>
<accession>A0AA97NW48</accession>
<evidence type="ECO:0000256" key="2">
    <source>
        <dbReference type="ARBA" id="ARBA00022723"/>
    </source>
</evidence>
<dbReference type="FunFam" id="3.90.850.10:FF:000002">
    <property type="entry name" value="2-hydroxyhepta-2,4-diene-1,7-dioate isomerase"/>
    <property type="match status" value="1"/>
</dbReference>
<comment type="similarity">
    <text evidence="1">Belongs to the FAH family.</text>
</comment>
<evidence type="ECO:0000256" key="1">
    <source>
        <dbReference type="ARBA" id="ARBA00010211"/>
    </source>
</evidence>
<dbReference type="Pfam" id="PF01557">
    <property type="entry name" value="FAA_hydrolase"/>
    <property type="match status" value="1"/>
</dbReference>
<dbReference type="SUPFAM" id="SSF56529">
    <property type="entry name" value="FAH"/>
    <property type="match status" value="1"/>
</dbReference>
<dbReference type="GO" id="GO:0050163">
    <property type="term" value="F:oxaloacetate tautomerase activity"/>
    <property type="evidence" value="ECO:0007669"/>
    <property type="project" value="UniProtKB-ARBA"/>
</dbReference>
<feature type="domain" description="Fumarylacetoacetase-like C-terminal" evidence="3">
    <location>
        <begin position="76"/>
        <end position="277"/>
    </location>
</feature>
<dbReference type="PANTHER" id="PTHR11820:SF112">
    <property type="entry name" value="FUMARYLACETOACETATE HYDROLASE FAMILY PROTEIN (AFU_ORTHOLOGUE AFUA_1G02370)-RELATED"/>
    <property type="match status" value="1"/>
</dbReference>
<dbReference type="InterPro" id="IPR036663">
    <property type="entry name" value="Fumarylacetoacetase_C_sf"/>
</dbReference>
<dbReference type="InterPro" id="IPR011234">
    <property type="entry name" value="Fumarylacetoacetase-like_C"/>
</dbReference>
<keyword evidence="4" id="KW-0378">Hydrolase</keyword>
<dbReference type="Proteomes" id="UP000011086">
    <property type="component" value="Unassembled WGS sequence"/>
</dbReference>
<sequence>MAPSWTRLIRFIAEEDGLTHLGEVIGDADVGLAHHAGQKIQAKLITGSAFDGVVTDKTLTVARLLCPLDRSEVPLIRCLGLNYHDHAKEANMPVPEHPVLFIKPRTALAGPHPAKISIPKFVQDGSSDYEAELTLVVAKDGRDIQESKAMDYVLGYTVGNDVSARTEQFRNSQWCFSKGLDNSAPIGPVIVSPSVIKDPQDLAIKATLGDMTVQDSHTREMIFSIPKTLAFLSQGTTLERGTVIMLGTPPGVGAMRNPKVCLKDGDDMRVYIDKIGENFFFPVRAPRSFAI</sequence>
<dbReference type="GO" id="GO:0046872">
    <property type="term" value="F:metal ion binding"/>
    <property type="evidence" value="ECO:0007669"/>
    <property type="project" value="UniProtKB-KW"/>
</dbReference>
<dbReference type="GO" id="GO:0006107">
    <property type="term" value="P:oxaloacetate metabolic process"/>
    <property type="evidence" value="ECO:0007669"/>
    <property type="project" value="UniProtKB-ARBA"/>
</dbReference>
<name>A0AA97NW48_PYRO3</name>
<dbReference type="GO" id="GO:0016787">
    <property type="term" value="F:hydrolase activity"/>
    <property type="evidence" value="ECO:0007669"/>
    <property type="project" value="UniProtKB-KW"/>
</dbReference>